<evidence type="ECO:0000313" key="2">
    <source>
        <dbReference type="Proteomes" id="UP000298663"/>
    </source>
</evidence>
<protein>
    <submittedName>
        <fullName evidence="1">Uncharacterized protein</fullName>
    </submittedName>
</protein>
<accession>A0A4U8ULL4</accession>
<organism evidence="1 2">
    <name type="scientific">Steinernema carpocapsae</name>
    <name type="common">Entomopathogenic nematode</name>
    <dbReference type="NCBI Taxonomy" id="34508"/>
    <lineage>
        <taxon>Eukaryota</taxon>
        <taxon>Metazoa</taxon>
        <taxon>Ecdysozoa</taxon>
        <taxon>Nematoda</taxon>
        <taxon>Chromadorea</taxon>
        <taxon>Rhabditida</taxon>
        <taxon>Tylenchina</taxon>
        <taxon>Panagrolaimomorpha</taxon>
        <taxon>Strongyloidoidea</taxon>
        <taxon>Steinernematidae</taxon>
        <taxon>Steinernema</taxon>
    </lineage>
</organism>
<keyword evidence="2" id="KW-1185">Reference proteome</keyword>
<name>A0A4U8ULL4_STECR</name>
<evidence type="ECO:0000313" key="1">
    <source>
        <dbReference type="EMBL" id="TMS33055.1"/>
    </source>
</evidence>
<dbReference type="AlphaFoldDB" id="A0A4U8ULL4"/>
<sequence length="99" mass="11405">MHKLTYVFVGFEAYAAQQVSKMGPHLCTTFTDKKLAVEFRSKKEFEADLFDYVKVSHGFVKHIDEGFVIELADESLLEVEHFNGGPEPFDEFDLKSLKR</sequence>
<reference evidence="1 2" key="2">
    <citation type="journal article" date="2019" name="G3 (Bethesda)">
        <title>Hybrid Assembly of the Genome of the Entomopathogenic Nematode Steinernema carpocapsae Identifies the X-Chromosome.</title>
        <authorList>
            <person name="Serra L."/>
            <person name="Macchietto M."/>
            <person name="Macias-Munoz A."/>
            <person name="McGill C.J."/>
            <person name="Rodriguez I.M."/>
            <person name="Rodriguez B."/>
            <person name="Murad R."/>
            <person name="Mortazavi A."/>
        </authorList>
    </citation>
    <scope>NUCLEOTIDE SEQUENCE [LARGE SCALE GENOMIC DNA]</scope>
    <source>
        <strain evidence="1 2">ALL</strain>
    </source>
</reference>
<proteinExistence type="predicted"/>
<gene>
    <name evidence="1" type="ORF">L596_000837</name>
</gene>
<dbReference type="EMBL" id="CM016762">
    <property type="protein sequence ID" value="TMS33055.1"/>
    <property type="molecule type" value="Genomic_DNA"/>
</dbReference>
<dbReference type="Proteomes" id="UP000298663">
    <property type="component" value="Chromosome X"/>
</dbReference>
<reference evidence="1 2" key="1">
    <citation type="journal article" date="2015" name="Genome Biol.">
        <title>Comparative genomics of Steinernema reveals deeply conserved gene regulatory networks.</title>
        <authorList>
            <person name="Dillman A.R."/>
            <person name="Macchietto M."/>
            <person name="Porter C.F."/>
            <person name="Rogers A."/>
            <person name="Williams B."/>
            <person name="Antoshechkin I."/>
            <person name="Lee M.M."/>
            <person name="Goodwin Z."/>
            <person name="Lu X."/>
            <person name="Lewis E.E."/>
            <person name="Goodrich-Blair H."/>
            <person name="Stock S.P."/>
            <person name="Adams B.J."/>
            <person name="Sternberg P.W."/>
            <person name="Mortazavi A."/>
        </authorList>
    </citation>
    <scope>NUCLEOTIDE SEQUENCE [LARGE SCALE GENOMIC DNA]</scope>
    <source>
        <strain evidence="1 2">ALL</strain>
    </source>
</reference>
<dbReference type="EMBL" id="AZBU02000001">
    <property type="protein sequence ID" value="TMS33055.1"/>
    <property type="molecule type" value="Genomic_DNA"/>
</dbReference>
<comment type="caution">
    <text evidence="1">The sequence shown here is derived from an EMBL/GenBank/DDBJ whole genome shotgun (WGS) entry which is preliminary data.</text>
</comment>